<dbReference type="Pfam" id="PF00246">
    <property type="entry name" value="Peptidase_M14"/>
    <property type="match status" value="1"/>
</dbReference>
<evidence type="ECO:0000256" key="8">
    <source>
        <dbReference type="ARBA" id="ARBA00022729"/>
    </source>
</evidence>
<evidence type="ECO:0000256" key="2">
    <source>
        <dbReference type="ARBA" id="ARBA00004613"/>
    </source>
</evidence>
<gene>
    <name evidence="17" type="ORF">GWI33_016041</name>
</gene>
<organism evidence="17 18">
    <name type="scientific">Rhynchophorus ferrugineus</name>
    <name type="common">Red palm weevil</name>
    <name type="synonym">Curculio ferrugineus</name>
    <dbReference type="NCBI Taxonomy" id="354439"/>
    <lineage>
        <taxon>Eukaryota</taxon>
        <taxon>Metazoa</taxon>
        <taxon>Ecdysozoa</taxon>
        <taxon>Arthropoda</taxon>
        <taxon>Hexapoda</taxon>
        <taxon>Insecta</taxon>
        <taxon>Pterygota</taxon>
        <taxon>Neoptera</taxon>
        <taxon>Endopterygota</taxon>
        <taxon>Coleoptera</taxon>
        <taxon>Polyphaga</taxon>
        <taxon>Cucujiformia</taxon>
        <taxon>Curculionidae</taxon>
        <taxon>Dryophthorinae</taxon>
        <taxon>Rhynchophorus</taxon>
    </lineage>
</organism>
<keyword evidence="4" id="KW-0964">Secreted</keyword>
<dbReference type="GO" id="GO:0005615">
    <property type="term" value="C:extracellular space"/>
    <property type="evidence" value="ECO:0007669"/>
    <property type="project" value="TreeGrafter"/>
</dbReference>
<dbReference type="FunFam" id="3.40.630.10:FF:000040">
    <property type="entry name" value="zinc carboxypeptidase"/>
    <property type="match status" value="1"/>
</dbReference>
<evidence type="ECO:0000256" key="11">
    <source>
        <dbReference type="ARBA" id="ARBA00023049"/>
    </source>
</evidence>
<dbReference type="EMBL" id="JAACXV010014020">
    <property type="protein sequence ID" value="KAF7271081.1"/>
    <property type="molecule type" value="Genomic_DNA"/>
</dbReference>
<keyword evidence="18" id="KW-1185">Reference proteome</keyword>
<dbReference type="Proteomes" id="UP000625711">
    <property type="component" value="Unassembled WGS sequence"/>
</dbReference>
<dbReference type="PANTHER" id="PTHR11705">
    <property type="entry name" value="PROTEASE FAMILY M14 CARBOXYPEPTIDASE A,B"/>
    <property type="match status" value="1"/>
</dbReference>
<evidence type="ECO:0000256" key="7">
    <source>
        <dbReference type="ARBA" id="ARBA00022723"/>
    </source>
</evidence>
<evidence type="ECO:0000256" key="5">
    <source>
        <dbReference type="ARBA" id="ARBA00022645"/>
    </source>
</evidence>
<evidence type="ECO:0000256" key="6">
    <source>
        <dbReference type="ARBA" id="ARBA00022670"/>
    </source>
</evidence>
<dbReference type="InterPro" id="IPR057247">
    <property type="entry name" value="CARBOXYPEPT_ZN_2"/>
</dbReference>
<dbReference type="PROSITE" id="PS00133">
    <property type="entry name" value="CARBOXYPEPT_ZN_2"/>
    <property type="match status" value="1"/>
</dbReference>
<name>A0A834M7J5_RHYFE</name>
<dbReference type="GO" id="GO:0008270">
    <property type="term" value="F:zinc ion binding"/>
    <property type="evidence" value="ECO:0007669"/>
    <property type="project" value="InterPro"/>
</dbReference>
<proteinExistence type="inferred from homology"/>
<comment type="caution">
    <text evidence="17">The sequence shown here is derived from an EMBL/GenBank/DDBJ whole genome shotgun (WGS) entry which is preliminary data.</text>
</comment>
<feature type="signal peptide" evidence="15">
    <location>
        <begin position="1"/>
        <end position="18"/>
    </location>
</feature>
<feature type="active site" description="Proton donor/acceptor" evidence="14">
    <location>
        <position position="364"/>
    </location>
</feature>
<dbReference type="InterPro" id="IPR003146">
    <property type="entry name" value="M14A_act_pep"/>
</dbReference>
<evidence type="ECO:0000256" key="12">
    <source>
        <dbReference type="ARBA" id="ARBA00023157"/>
    </source>
</evidence>
<dbReference type="CDD" id="cd03860">
    <property type="entry name" value="M14_CP_A-B_like"/>
    <property type="match status" value="1"/>
</dbReference>
<evidence type="ECO:0000256" key="9">
    <source>
        <dbReference type="ARBA" id="ARBA00022801"/>
    </source>
</evidence>
<evidence type="ECO:0000256" key="4">
    <source>
        <dbReference type="ARBA" id="ARBA00022525"/>
    </source>
</evidence>
<keyword evidence="6" id="KW-0645">Protease</keyword>
<sequence length="406" mass="46356">MKVLLALLILGVFQSSLAEKIRYDNHTLYRFVPKTQELLDTLIEIEASAYPGYNFFSPIRGQNVSVNLLVAPDHLDEFKILLKQNNVQGELVVPDIQKLIDNEGFRPDSLAGSFDWRSLSDTYPDHVTIVDGGQSYEGRDILGVKISYSPNNHRHTVFIEVNIHAREWITSAVATFIINELLGNEDPEIRHLAENYDWYIFPVFNPDGFAYSHTTNRLWRKTRQPYSILCYGADPNRNWPYQWMQGGASNNPCSDVYAGPSPLSEPSTQSMFSFINSLGFQIEAYLSLHSFSQMLLLPYGHTTDHLDNYEEMKIIGEQAMYDLSKRYGTQYVVGNIPEILYISTGGSMDWVKHEYEVSIAFVYELRDTGEYGFLLPAEQIIPTGLETMDSIVSIFKSYEILHPRGN</sequence>
<dbReference type="Gene3D" id="3.40.630.10">
    <property type="entry name" value="Zn peptidases"/>
    <property type="match status" value="1"/>
</dbReference>
<keyword evidence="11" id="KW-0482">Metalloprotease</keyword>
<feature type="chain" id="PRO_5032408938" description="Peptidase M14 domain-containing protein" evidence="15">
    <location>
        <begin position="19"/>
        <end position="406"/>
    </location>
</feature>
<accession>A0A834M7J5</accession>
<dbReference type="OrthoDB" id="3626597at2759"/>
<keyword evidence="8 15" id="KW-0732">Signal</keyword>
<evidence type="ECO:0000256" key="15">
    <source>
        <dbReference type="SAM" id="SignalP"/>
    </source>
</evidence>
<dbReference type="GO" id="GO:0006508">
    <property type="term" value="P:proteolysis"/>
    <property type="evidence" value="ECO:0007669"/>
    <property type="project" value="UniProtKB-KW"/>
</dbReference>
<dbReference type="Pfam" id="PF02244">
    <property type="entry name" value="Propep_M14"/>
    <property type="match status" value="1"/>
</dbReference>
<keyword evidence="7" id="KW-0479">Metal-binding</keyword>
<dbReference type="PROSITE" id="PS52035">
    <property type="entry name" value="PEPTIDASE_M14"/>
    <property type="match status" value="1"/>
</dbReference>
<keyword evidence="9" id="KW-0378">Hydrolase</keyword>
<evidence type="ECO:0000256" key="10">
    <source>
        <dbReference type="ARBA" id="ARBA00022833"/>
    </source>
</evidence>
<protein>
    <recommendedName>
        <fullName evidence="16">Peptidase M14 domain-containing protein</fullName>
    </recommendedName>
</protein>
<evidence type="ECO:0000256" key="14">
    <source>
        <dbReference type="PROSITE-ProRule" id="PRU01379"/>
    </source>
</evidence>
<keyword evidence="5" id="KW-0121">Carboxypeptidase</keyword>
<comment type="subcellular location">
    <subcellularLocation>
        <location evidence="2">Secreted</location>
    </subcellularLocation>
</comment>
<dbReference type="Gene3D" id="3.30.70.340">
    <property type="entry name" value="Metallocarboxypeptidase-like"/>
    <property type="match status" value="1"/>
</dbReference>
<dbReference type="InterPro" id="IPR000834">
    <property type="entry name" value="Peptidase_M14"/>
</dbReference>
<keyword evidence="12" id="KW-1015">Disulfide bond</keyword>
<dbReference type="SMART" id="SM00631">
    <property type="entry name" value="Zn_pept"/>
    <property type="match status" value="1"/>
</dbReference>
<dbReference type="GO" id="GO:0004181">
    <property type="term" value="F:metallocarboxypeptidase activity"/>
    <property type="evidence" value="ECO:0007669"/>
    <property type="project" value="InterPro"/>
</dbReference>
<dbReference type="InterPro" id="IPR036990">
    <property type="entry name" value="M14A-like_propep"/>
</dbReference>
<dbReference type="SUPFAM" id="SSF53187">
    <property type="entry name" value="Zn-dependent exopeptidases"/>
    <property type="match status" value="1"/>
</dbReference>
<comment type="similarity">
    <text evidence="3 14">Belongs to the peptidase M14 family.</text>
</comment>
<dbReference type="SUPFAM" id="SSF54897">
    <property type="entry name" value="Protease propeptides/inhibitors"/>
    <property type="match status" value="1"/>
</dbReference>
<evidence type="ECO:0000313" key="17">
    <source>
        <dbReference type="EMBL" id="KAF7271081.1"/>
    </source>
</evidence>
<reference evidence="17" key="1">
    <citation type="submission" date="2020-08" db="EMBL/GenBank/DDBJ databases">
        <title>Genome sequencing and assembly of the red palm weevil Rhynchophorus ferrugineus.</title>
        <authorList>
            <person name="Dias G.B."/>
            <person name="Bergman C.M."/>
            <person name="Manee M."/>
        </authorList>
    </citation>
    <scope>NUCLEOTIDE SEQUENCE</scope>
    <source>
        <strain evidence="17">AA-2017</strain>
        <tissue evidence="17">Whole larva</tissue>
    </source>
</reference>
<evidence type="ECO:0000256" key="3">
    <source>
        <dbReference type="ARBA" id="ARBA00005988"/>
    </source>
</evidence>
<evidence type="ECO:0000256" key="1">
    <source>
        <dbReference type="ARBA" id="ARBA00001947"/>
    </source>
</evidence>
<keyword evidence="10" id="KW-0862">Zinc</keyword>
<comment type="function">
    <text evidence="13">Involved in the digestion of the blood meal.</text>
</comment>
<feature type="domain" description="Peptidase M14" evidence="16">
    <location>
        <begin position="106"/>
        <end position="398"/>
    </location>
</feature>
<comment type="cofactor">
    <cofactor evidence="1">
        <name>Zn(2+)</name>
        <dbReference type="ChEBI" id="CHEBI:29105"/>
    </cofactor>
</comment>
<evidence type="ECO:0000256" key="13">
    <source>
        <dbReference type="ARBA" id="ARBA00057299"/>
    </source>
</evidence>
<evidence type="ECO:0000313" key="18">
    <source>
        <dbReference type="Proteomes" id="UP000625711"/>
    </source>
</evidence>
<dbReference type="AlphaFoldDB" id="A0A834M7J5"/>
<dbReference type="PANTHER" id="PTHR11705:SF153">
    <property type="entry name" value="ZINC CARBOXYPEPTIDASE A 1-LIKE PROTEIN"/>
    <property type="match status" value="1"/>
</dbReference>
<evidence type="ECO:0000259" key="16">
    <source>
        <dbReference type="PROSITE" id="PS52035"/>
    </source>
</evidence>
<dbReference type="PRINTS" id="PR00765">
    <property type="entry name" value="CRBOXYPTASEA"/>
</dbReference>